<comment type="caution">
    <text evidence="1">The sequence shown here is derived from an EMBL/GenBank/DDBJ whole genome shotgun (WGS) entry which is preliminary data.</text>
</comment>
<organism evidence="1 2">
    <name type="scientific">Meloidogyne enterolobii</name>
    <name type="common">Root-knot nematode worm</name>
    <name type="synonym">Meloidogyne mayaguensis</name>
    <dbReference type="NCBI Taxonomy" id="390850"/>
    <lineage>
        <taxon>Eukaryota</taxon>
        <taxon>Metazoa</taxon>
        <taxon>Ecdysozoa</taxon>
        <taxon>Nematoda</taxon>
        <taxon>Chromadorea</taxon>
        <taxon>Rhabditida</taxon>
        <taxon>Tylenchina</taxon>
        <taxon>Tylenchomorpha</taxon>
        <taxon>Tylenchoidea</taxon>
        <taxon>Meloidogynidae</taxon>
        <taxon>Meloidogyninae</taxon>
        <taxon>Meloidogyne</taxon>
    </lineage>
</organism>
<gene>
    <name evidence="1" type="ORF">MENT_LOCUS8767</name>
</gene>
<dbReference type="Proteomes" id="UP000580250">
    <property type="component" value="Unassembled WGS sequence"/>
</dbReference>
<accession>A0A6V7U716</accession>
<evidence type="ECO:0000313" key="2">
    <source>
        <dbReference type="Proteomes" id="UP000580250"/>
    </source>
</evidence>
<sequence length="61" mass="7404">MVKIIQIFIFFIGFILFFHKEVLSFEGELDLTQRSRRSPKPILDQLDWYNLKNNENKNETK</sequence>
<name>A0A6V7U716_MELEN</name>
<proteinExistence type="predicted"/>
<dbReference type="EMBL" id="CAJEWN010000038">
    <property type="protein sequence ID" value="CAD2146864.1"/>
    <property type="molecule type" value="Genomic_DNA"/>
</dbReference>
<protein>
    <submittedName>
        <fullName evidence="1">Uncharacterized protein</fullName>
    </submittedName>
</protein>
<reference evidence="1 2" key="1">
    <citation type="submission" date="2020-08" db="EMBL/GenBank/DDBJ databases">
        <authorList>
            <person name="Koutsovoulos G."/>
            <person name="Danchin GJ E."/>
        </authorList>
    </citation>
    <scope>NUCLEOTIDE SEQUENCE [LARGE SCALE GENOMIC DNA]</scope>
</reference>
<dbReference type="AlphaFoldDB" id="A0A6V7U716"/>
<evidence type="ECO:0000313" key="1">
    <source>
        <dbReference type="EMBL" id="CAD2146864.1"/>
    </source>
</evidence>